<reference evidence="2" key="1">
    <citation type="submission" date="2018-02" db="EMBL/GenBank/DDBJ databases">
        <authorList>
            <person name="Hausmann B."/>
        </authorList>
    </citation>
    <scope>NUCLEOTIDE SEQUENCE [LARGE SCALE GENOMIC DNA]</scope>
    <source>
        <strain evidence="2">Peat soil MAG SbF1</strain>
    </source>
</reference>
<proteinExistence type="predicted"/>
<gene>
    <name evidence="1" type="ORF">SBF1_9550001</name>
</gene>
<protein>
    <submittedName>
        <fullName evidence="1">Uncharacterized protein</fullName>
    </submittedName>
</protein>
<dbReference type="Proteomes" id="UP000238916">
    <property type="component" value="Unassembled WGS sequence"/>
</dbReference>
<evidence type="ECO:0000313" key="1">
    <source>
        <dbReference type="EMBL" id="SPF56955.1"/>
    </source>
</evidence>
<dbReference type="AlphaFoldDB" id="A0A2U3LYE1"/>
<dbReference type="EMBL" id="OMOF01000951">
    <property type="protein sequence ID" value="SPF56955.1"/>
    <property type="molecule type" value="Genomic_DNA"/>
</dbReference>
<name>A0A2U3LYE1_9FIRM</name>
<evidence type="ECO:0000313" key="2">
    <source>
        <dbReference type="Proteomes" id="UP000238916"/>
    </source>
</evidence>
<accession>A0A2U3LYE1</accession>
<sequence>MTSQDLSELITNIVVPTMVTSSGSIQLKTMLSFIAKEEVLLNTV</sequence>
<organism evidence="1 2">
    <name type="scientific">Candidatus Desulfosporosinus infrequens</name>
    <dbReference type="NCBI Taxonomy" id="2043169"/>
    <lineage>
        <taxon>Bacteria</taxon>
        <taxon>Bacillati</taxon>
        <taxon>Bacillota</taxon>
        <taxon>Clostridia</taxon>
        <taxon>Eubacteriales</taxon>
        <taxon>Desulfitobacteriaceae</taxon>
        <taxon>Desulfosporosinus</taxon>
    </lineage>
</organism>